<gene>
    <name evidence="2" type="ORF">caldi_21060</name>
</gene>
<reference evidence="2" key="1">
    <citation type="submission" date="2022-03" db="EMBL/GenBank/DDBJ databases">
        <title>Complete genome sequence of Caldinitratiruptor microaerophilus.</title>
        <authorList>
            <person name="Mukaiyama R."/>
            <person name="Nishiyama T."/>
            <person name="Ueda K."/>
        </authorList>
    </citation>
    <scope>NUCLEOTIDE SEQUENCE</scope>
    <source>
        <strain evidence="2">JCM 16183</strain>
    </source>
</reference>
<dbReference type="Proteomes" id="UP001163687">
    <property type="component" value="Chromosome"/>
</dbReference>
<dbReference type="KEGG" id="cmic:caldi_21060"/>
<dbReference type="EMBL" id="AP025628">
    <property type="protein sequence ID" value="BDG61016.1"/>
    <property type="molecule type" value="Genomic_DNA"/>
</dbReference>
<sequence>MQFLTFEFDRESEMREVARRLWEGLGVTGEIHIVPQPGGRWRLVVNSEKELRESTLKAFERYRVDAPPAGALEPPGAVSPGDDDAGGRDGE</sequence>
<evidence type="ECO:0000256" key="1">
    <source>
        <dbReference type="SAM" id="MobiDB-lite"/>
    </source>
</evidence>
<feature type="compositionally biased region" description="Low complexity" evidence="1">
    <location>
        <begin position="66"/>
        <end position="76"/>
    </location>
</feature>
<accession>A0AA35CP56</accession>
<dbReference type="AlphaFoldDB" id="A0AA35CP56"/>
<name>A0AA35CP56_9FIRM</name>
<organism evidence="2 3">
    <name type="scientific">Caldinitratiruptor microaerophilus</name>
    <dbReference type="NCBI Taxonomy" id="671077"/>
    <lineage>
        <taxon>Bacteria</taxon>
        <taxon>Bacillati</taxon>
        <taxon>Bacillota</taxon>
        <taxon>Clostridia</taxon>
        <taxon>Eubacteriales</taxon>
        <taxon>Symbiobacteriaceae</taxon>
        <taxon>Caldinitratiruptor</taxon>
    </lineage>
</organism>
<protein>
    <submittedName>
        <fullName evidence="2">Uncharacterized protein</fullName>
    </submittedName>
</protein>
<dbReference type="RefSeq" id="WP_264841697.1">
    <property type="nucleotide sequence ID" value="NZ_AP025628.1"/>
</dbReference>
<keyword evidence="3" id="KW-1185">Reference proteome</keyword>
<evidence type="ECO:0000313" key="3">
    <source>
        <dbReference type="Proteomes" id="UP001163687"/>
    </source>
</evidence>
<evidence type="ECO:0000313" key="2">
    <source>
        <dbReference type="EMBL" id="BDG61016.1"/>
    </source>
</evidence>
<proteinExistence type="predicted"/>
<feature type="region of interest" description="Disordered" evidence="1">
    <location>
        <begin position="66"/>
        <end position="91"/>
    </location>
</feature>